<proteinExistence type="predicted"/>
<sequence>MNSLTISDWLVKIPTIVYKRHLKPGDSFIQPQTCQFCRKLADQISSNAIMQAATVYCLAAMAMLACLLTGADSAKGKNDVPQLSMKKRWPINWINTQLYWQNVCRLSCYRVPTCAMAGPPKRSVCHCICKNFQFTFPMHD</sequence>
<keyword evidence="1" id="KW-0472">Membrane</keyword>
<evidence type="ECO:0000256" key="1">
    <source>
        <dbReference type="SAM" id="Phobius"/>
    </source>
</evidence>
<feature type="transmembrane region" description="Helical" evidence="1">
    <location>
        <begin position="48"/>
        <end position="68"/>
    </location>
</feature>
<protein>
    <submittedName>
        <fullName evidence="2">Uncharacterized protein</fullName>
    </submittedName>
</protein>
<organism evidence="2 3">
    <name type="scientific">Macrostomum lignano</name>
    <dbReference type="NCBI Taxonomy" id="282301"/>
    <lineage>
        <taxon>Eukaryota</taxon>
        <taxon>Metazoa</taxon>
        <taxon>Spiralia</taxon>
        <taxon>Lophotrochozoa</taxon>
        <taxon>Platyhelminthes</taxon>
        <taxon>Rhabditophora</taxon>
        <taxon>Macrostomorpha</taxon>
        <taxon>Macrostomida</taxon>
        <taxon>Macrostomidae</taxon>
        <taxon>Macrostomum</taxon>
    </lineage>
</organism>
<gene>
    <name evidence="2" type="ORF">BOX15_Mlig007017g1</name>
</gene>
<name>A0A267FAA0_9PLAT</name>
<dbReference type="EMBL" id="NIVC01001264">
    <property type="protein sequence ID" value="PAA70134.1"/>
    <property type="molecule type" value="Genomic_DNA"/>
</dbReference>
<reference evidence="2 3" key="1">
    <citation type="submission" date="2017-06" db="EMBL/GenBank/DDBJ databases">
        <title>A platform for efficient transgenesis in Macrostomum lignano, a flatworm model organism for stem cell research.</title>
        <authorList>
            <person name="Berezikov E."/>
        </authorList>
    </citation>
    <scope>NUCLEOTIDE SEQUENCE [LARGE SCALE GENOMIC DNA]</scope>
    <source>
        <strain evidence="2">DV1</strain>
        <tissue evidence="2">Whole organism</tissue>
    </source>
</reference>
<keyword evidence="3" id="KW-1185">Reference proteome</keyword>
<dbReference type="Proteomes" id="UP000215902">
    <property type="component" value="Unassembled WGS sequence"/>
</dbReference>
<dbReference type="AlphaFoldDB" id="A0A267FAA0"/>
<keyword evidence="1" id="KW-0812">Transmembrane</keyword>
<evidence type="ECO:0000313" key="3">
    <source>
        <dbReference type="Proteomes" id="UP000215902"/>
    </source>
</evidence>
<evidence type="ECO:0000313" key="2">
    <source>
        <dbReference type="EMBL" id="PAA70134.1"/>
    </source>
</evidence>
<keyword evidence="1" id="KW-1133">Transmembrane helix</keyword>
<accession>A0A267FAA0</accession>
<comment type="caution">
    <text evidence="2">The sequence shown here is derived from an EMBL/GenBank/DDBJ whole genome shotgun (WGS) entry which is preliminary data.</text>
</comment>